<evidence type="ECO:0000313" key="3">
    <source>
        <dbReference type="Proteomes" id="UP000243579"/>
    </source>
</evidence>
<dbReference type="SUPFAM" id="SSF56112">
    <property type="entry name" value="Protein kinase-like (PK-like)"/>
    <property type="match status" value="1"/>
</dbReference>
<dbReference type="InterPro" id="IPR051681">
    <property type="entry name" value="Ser/Thr_Kinases-Pseudokinases"/>
</dbReference>
<dbReference type="Pfam" id="PF00069">
    <property type="entry name" value="Pkinase"/>
    <property type="match status" value="1"/>
</dbReference>
<dbReference type="GO" id="GO:0004674">
    <property type="term" value="F:protein serine/threonine kinase activity"/>
    <property type="evidence" value="ECO:0007669"/>
    <property type="project" value="TreeGrafter"/>
</dbReference>
<dbReference type="PROSITE" id="PS50011">
    <property type="entry name" value="PROTEIN_KINASE_DOM"/>
    <property type="match status" value="1"/>
</dbReference>
<feature type="domain" description="Protein kinase" evidence="1">
    <location>
        <begin position="1"/>
        <end position="120"/>
    </location>
</feature>
<dbReference type="OrthoDB" id="4062651at2759"/>
<dbReference type="GO" id="GO:0005524">
    <property type="term" value="F:ATP binding"/>
    <property type="evidence" value="ECO:0007669"/>
    <property type="project" value="InterPro"/>
</dbReference>
<evidence type="ECO:0000313" key="2">
    <source>
        <dbReference type="EMBL" id="OQR96628.1"/>
    </source>
</evidence>
<comment type="caution">
    <text evidence="2">The sequence shown here is derived from an EMBL/GenBank/DDBJ whole genome shotgun (WGS) entry which is preliminary data.</text>
</comment>
<dbReference type="STRING" id="1202772.A0A1V9ZF56"/>
<evidence type="ECO:0000259" key="1">
    <source>
        <dbReference type="PROSITE" id="PS50011"/>
    </source>
</evidence>
<keyword evidence="3" id="KW-1185">Reference proteome</keyword>
<accession>A0A1V9ZF56</accession>
<dbReference type="PANTHER" id="PTHR44329:SF214">
    <property type="entry name" value="PROTEIN KINASE DOMAIN-CONTAINING PROTEIN"/>
    <property type="match status" value="1"/>
</dbReference>
<gene>
    <name evidence="2" type="ORF">ACHHYP_20734</name>
</gene>
<dbReference type="InterPro" id="IPR011009">
    <property type="entry name" value="Kinase-like_dom_sf"/>
</dbReference>
<protein>
    <recommendedName>
        <fullName evidence="1">Protein kinase domain-containing protein</fullName>
    </recommendedName>
</protein>
<sequence length="120" mass="13708">MLTKCPYVVSLVGASWTRPSNLECVIEFMNLGDLRTYLTRNTPVEFSWTAKHASIKCVSRNVLLDSEKGTKITDFGESRELEKSRRLRTPTFQWMAPKVWTGHDYSTAADIYSLGAFPRK</sequence>
<dbReference type="EMBL" id="JNBR01000137">
    <property type="protein sequence ID" value="OQR96628.1"/>
    <property type="molecule type" value="Genomic_DNA"/>
</dbReference>
<reference evidence="2 3" key="1">
    <citation type="journal article" date="2014" name="Genome Biol. Evol.">
        <title>The secreted proteins of Achlya hypogyna and Thraustotheca clavata identify the ancestral oomycete secretome and reveal gene acquisitions by horizontal gene transfer.</title>
        <authorList>
            <person name="Misner I."/>
            <person name="Blouin N."/>
            <person name="Leonard G."/>
            <person name="Richards T.A."/>
            <person name="Lane C.E."/>
        </authorList>
    </citation>
    <scope>NUCLEOTIDE SEQUENCE [LARGE SCALE GENOMIC DNA]</scope>
    <source>
        <strain evidence="2 3">ATCC 48635</strain>
    </source>
</reference>
<dbReference type="Gene3D" id="1.10.510.10">
    <property type="entry name" value="Transferase(Phosphotransferase) domain 1"/>
    <property type="match status" value="1"/>
</dbReference>
<dbReference type="AlphaFoldDB" id="A0A1V9ZF56"/>
<organism evidence="2 3">
    <name type="scientific">Achlya hypogyna</name>
    <name type="common">Oomycete</name>
    <name type="synonym">Protoachlya hypogyna</name>
    <dbReference type="NCBI Taxonomy" id="1202772"/>
    <lineage>
        <taxon>Eukaryota</taxon>
        <taxon>Sar</taxon>
        <taxon>Stramenopiles</taxon>
        <taxon>Oomycota</taxon>
        <taxon>Saprolegniomycetes</taxon>
        <taxon>Saprolegniales</taxon>
        <taxon>Achlyaceae</taxon>
        <taxon>Achlya</taxon>
    </lineage>
</organism>
<dbReference type="PANTHER" id="PTHR44329">
    <property type="entry name" value="SERINE/THREONINE-PROTEIN KINASE TNNI3K-RELATED"/>
    <property type="match status" value="1"/>
</dbReference>
<dbReference type="Proteomes" id="UP000243579">
    <property type="component" value="Unassembled WGS sequence"/>
</dbReference>
<name>A0A1V9ZF56_ACHHY</name>
<dbReference type="InterPro" id="IPR000719">
    <property type="entry name" value="Prot_kinase_dom"/>
</dbReference>
<proteinExistence type="predicted"/>